<protein>
    <submittedName>
        <fullName evidence="1">DNA polymerase zeta catalytic subunit like</fullName>
    </submittedName>
</protein>
<reference evidence="1" key="1">
    <citation type="journal article" date="2023" name="Science">
        <title>Elucidation of the pathway for biosynthesis of saponin adjuvants from the soapbark tree.</title>
        <authorList>
            <person name="Reed J."/>
            <person name="Orme A."/>
            <person name="El-Demerdash A."/>
            <person name="Owen C."/>
            <person name="Martin L.B.B."/>
            <person name="Misra R.C."/>
            <person name="Kikuchi S."/>
            <person name="Rejzek M."/>
            <person name="Martin A.C."/>
            <person name="Harkess A."/>
            <person name="Leebens-Mack J."/>
            <person name="Louveau T."/>
            <person name="Stephenson M.J."/>
            <person name="Osbourn A."/>
        </authorList>
    </citation>
    <scope>NUCLEOTIDE SEQUENCE</scope>
    <source>
        <strain evidence="1">S10</strain>
    </source>
</reference>
<accession>A0AAD7PFA4</accession>
<dbReference type="KEGG" id="qsa:O6P43_025185"/>
<organism evidence="1 2">
    <name type="scientific">Quillaja saponaria</name>
    <name type="common">Soap bark tree</name>
    <dbReference type="NCBI Taxonomy" id="32244"/>
    <lineage>
        <taxon>Eukaryota</taxon>
        <taxon>Viridiplantae</taxon>
        <taxon>Streptophyta</taxon>
        <taxon>Embryophyta</taxon>
        <taxon>Tracheophyta</taxon>
        <taxon>Spermatophyta</taxon>
        <taxon>Magnoliopsida</taxon>
        <taxon>eudicotyledons</taxon>
        <taxon>Gunneridae</taxon>
        <taxon>Pentapetalae</taxon>
        <taxon>rosids</taxon>
        <taxon>fabids</taxon>
        <taxon>Fabales</taxon>
        <taxon>Quillajaceae</taxon>
        <taxon>Quillaja</taxon>
    </lineage>
</organism>
<keyword evidence="2" id="KW-1185">Reference proteome</keyword>
<sequence length="117" mass="14021">MDERDLPYRHRQPSYFAGCLMSPPCFPMREEAEYSRIHYENPNINKIRSRIRWRNILRRLVRDSKSLYGSTKGHLNLSFHYDAVSYSQNFDDGVHCDQQQQQPRRFSAQVFAPDYCD</sequence>
<gene>
    <name evidence="1" type="ORF">O6P43_025185</name>
</gene>
<proteinExistence type="predicted"/>
<dbReference type="Proteomes" id="UP001163823">
    <property type="component" value="Chromosome 10"/>
</dbReference>
<evidence type="ECO:0000313" key="2">
    <source>
        <dbReference type="Proteomes" id="UP001163823"/>
    </source>
</evidence>
<evidence type="ECO:0000313" key="1">
    <source>
        <dbReference type="EMBL" id="KAJ7953488.1"/>
    </source>
</evidence>
<dbReference type="EMBL" id="JARAOO010000010">
    <property type="protein sequence ID" value="KAJ7953488.1"/>
    <property type="molecule type" value="Genomic_DNA"/>
</dbReference>
<name>A0AAD7PFA4_QUISA</name>
<dbReference type="AlphaFoldDB" id="A0AAD7PFA4"/>
<comment type="caution">
    <text evidence="1">The sequence shown here is derived from an EMBL/GenBank/DDBJ whole genome shotgun (WGS) entry which is preliminary data.</text>
</comment>